<dbReference type="SUPFAM" id="SSF58104">
    <property type="entry name" value="Methyl-accepting chemotaxis protein (MCP) signaling domain"/>
    <property type="match status" value="1"/>
</dbReference>
<dbReference type="PhylomeDB" id="Q89R40"/>
<dbReference type="InterPro" id="IPR000727">
    <property type="entry name" value="T_SNARE_dom"/>
</dbReference>
<dbReference type="Gene3D" id="6.10.340.10">
    <property type="match status" value="1"/>
</dbReference>
<dbReference type="PANTHER" id="PTHR32089:SF112">
    <property type="entry name" value="LYSOZYME-LIKE PROTEIN-RELATED"/>
    <property type="match status" value="1"/>
</dbReference>
<keyword evidence="6" id="KW-0472">Membrane</keyword>
<evidence type="ECO:0000259" key="8">
    <source>
        <dbReference type="PROSITE" id="PS50192"/>
    </source>
</evidence>
<feature type="domain" description="Methyl-accepting transducer" evidence="7">
    <location>
        <begin position="504"/>
        <end position="733"/>
    </location>
</feature>
<dbReference type="EMBL" id="BA000040">
    <property type="protein sequence ID" value="BAC48197.1"/>
    <property type="molecule type" value="Genomic_DNA"/>
</dbReference>
<dbReference type="CDD" id="cd11386">
    <property type="entry name" value="MCP_signal"/>
    <property type="match status" value="1"/>
</dbReference>
<dbReference type="EnsemblBacteria" id="BAC48197">
    <property type="protein sequence ID" value="BAC48197"/>
    <property type="gene ID" value="BAC48197"/>
</dbReference>
<dbReference type="GO" id="GO:0007165">
    <property type="term" value="P:signal transduction"/>
    <property type="evidence" value="ECO:0007669"/>
    <property type="project" value="UniProtKB-KW"/>
</dbReference>
<dbReference type="KEGG" id="bja:blr2932"/>
<keyword evidence="6" id="KW-1133">Transmembrane helix</keyword>
<reference evidence="11" key="1">
    <citation type="journal article" date="2002" name="DNA Res.">
        <title>Complete genomic sequence of nitrogen-fixing symbiotic bacterium Bradyrhizobium japonicum USDA110.</title>
        <authorList>
            <person name="Kaneko T."/>
            <person name="Nakamura Y."/>
            <person name="Sato S."/>
            <person name="Minamisawa K."/>
            <person name="Uchiumi T."/>
            <person name="Sasamoto S."/>
            <person name="Watanabe A."/>
            <person name="Idesawa K."/>
            <person name="Iriguchi M."/>
            <person name="Kawashima K."/>
            <person name="Kohara M."/>
            <person name="Matsumoto M."/>
            <person name="Shimpo S."/>
            <person name="Tsuruoka H."/>
            <person name="Wada T."/>
            <person name="Yamada M."/>
            <person name="Tabata S."/>
        </authorList>
    </citation>
    <scope>NUCLEOTIDE SEQUENCE [LARGE SCALE GENOMIC DNA]</scope>
    <source>
        <strain evidence="11">JCM 10833 / BCRC 13528 / IAM 13628 / NBRC 14792 / USDA 110</strain>
    </source>
</reference>
<dbReference type="OrthoDB" id="9814362at2"/>
<dbReference type="PANTHER" id="PTHR32089">
    <property type="entry name" value="METHYL-ACCEPTING CHEMOTAXIS PROTEIN MCPB"/>
    <property type="match status" value="1"/>
</dbReference>
<keyword evidence="2" id="KW-1003">Cell membrane</keyword>
<keyword evidence="2" id="KW-0997">Cell inner membrane</keyword>
<dbReference type="PROSITE" id="PS50885">
    <property type="entry name" value="HAMP"/>
    <property type="match status" value="1"/>
</dbReference>
<keyword evidence="6" id="KW-0812">Transmembrane</keyword>
<dbReference type="PROSITE" id="PS50111">
    <property type="entry name" value="CHEMOTAXIS_TRANSDUC_2"/>
    <property type="match status" value="1"/>
</dbReference>
<comment type="similarity">
    <text evidence="4">Belongs to the methyl-accepting chemotaxis (MCP) protein family.</text>
</comment>
<evidence type="ECO:0000256" key="6">
    <source>
        <dbReference type="SAM" id="Phobius"/>
    </source>
</evidence>
<dbReference type="STRING" id="224911.AAV28_11680"/>
<evidence type="ECO:0000259" key="9">
    <source>
        <dbReference type="PROSITE" id="PS50885"/>
    </source>
</evidence>
<dbReference type="GO" id="GO:0006935">
    <property type="term" value="P:chemotaxis"/>
    <property type="evidence" value="ECO:0000318"/>
    <property type="project" value="GO_Central"/>
</dbReference>
<dbReference type="InterPro" id="IPR003660">
    <property type="entry name" value="HAMP_dom"/>
</dbReference>
<dbReference type="SMART" id="SM00304">
    <property type="entry name" value="HAMP"/>
    <property type="match status" value="1"/>
</dbReference>
<keyword evidence="3 5" id="KW-0807">Transducer</keyword>
<protein>
    <submittedName>
        <fullName evidence="10">Blr2932 protein</fullName>
    </submittedName>
</protein>
<evidence type="ECO:0000313" key="11">
    <source>
        <dbReference type="Proteomes" id="UP000002526"/>
    </source>
</evidence>
<feature type="transmembrane region" description="Helical" evidence="6">
    <location>
        <begin position="399"/>
        <end position="420"/>
    </location>
</feature>
<dbReference type="Gene3D" id="1.10.287.950">
    <property type="entry name" value="Methyl-accepting chemotaxis protein"/>
    <property type="match status" value="1"/>
</dbReference>
<dbReference type="CDD" id="cd06225">
    <property type="entry name" value="HAMP"/>
    <property type="match status" value="1"/>
</dbReference>
<accession>Q89R40</accession>
<dbReference type="eggNOG" id="COG0840">
    <property type="taxonomic scope" value="Bacteria"/>
</dbReference>
<organism evidence="10 11">
    <name type="scientific">Bradyrhizobium diazoefficiens (strain JCM 10833 / BCRC 13528 / IAM 13628 / NBRC 14792 / USDA 110)</name>
    <dbReference type="NCBI Taxonomy" id="224911"/>
    <lineage>
        <taxon>Bacteria</taxon>
        <taxon>Pseudomonadati</taxon>
        <taxon>Pseudomonadota</taxon>
        <taxon>Alphaproteobacteria</taxon>
        <taxon>Hyphomicrobiales</taxon>
        <taxon>Nitrobacteraceae</taxon>
        <taxon>Bradyrhizobium</taxon>
    </lineage>
</organism>
<evidence type="ECO:0000256" key="2">
    <source>
        <dbReference type="ARBA" id="ARBA00022519"/>
    </source>
</evidence>
<dbReference type="CDD" id="cd12913">
    <property type="entry name" value="PDC1_MCP_like"/>
    <property type="match status" value="1"/>
</dbReference>
<gene>
    <name evidence="10" type="ordered locus">blr2932</name>
</gene>
<dbReference type="eggNOG" id="COG3850">
    <property type="taxonomic scope" value="Bacteria"/>
</dbReference>
<evidence type="ECO:0000313" key="10">
    <source>
        <dbReference type="EMBL" id="BAC48197.1"/>
    </source>
</evidence>
<dbReference type="AlphaFoldDB" id="Q89R40"/>
<dbReference type="PROSITE" id="PS50192">
    <property type="entry name" value="T_SNARE"/>
    <property type="match status" value="1"/>
</dbReference>
<keyword evidence="11" id="KW-1185">Reference proteome</keyword>
<evidence type="ECO:0000256" key="5">
    <source>
        <dbReference type="PROSITE-ProRule" id="PRU00284"/>
    </source>
</evidence>
<proteinExistence type="inferred from homology"/>
<comment type="subcellular location">
    <subcellularLocation>
        <location evidence="1">Cell inner membrane</location>
        <topology evidence="1">Multi-pass membrane protein</topology>
    </subcellularLocation>
</comment>
<dbReference type="PATRIC" id="fig|224911.5.peg.2914"/>
<feature type="domain" description="HAMP" evidence="9">
    <location>
        <begin position="421"/>
        <end position="473"/>
    </location>
</feature>
<dbReference type="Pfam" id="PF00672">
    <property type="entry name" value="HAMP"/>
    <property type="match status" value="1"/>
</dbReference>
<dbReference type="InParanoid" id="Q89R40"/>
<dbReference type="SMART" id="SM00283">
    <property type="entry name" value="MA"/>
    <property type="match status" value="1"/>
</dbReference>
<evidence type="ECO:0000256" key="4">
    <source>
        <dbReference type="ARBA" id="ARBA00029447"/>
    </source>
</evidence>
<evidence type="ECO:0000259" key="7">
    <source>
        <dbReference type="PROSITE" id="PS50111"/>
    </source>
</evidence>
<dbReference type="GO" id="GO:0005886">
    <property type="term" value="C:plasma membrane"/>
    <property type="evidence" value="ECO:0007669"/>
    <property type="project" value="UniProtKB-SubCell"/>
</dbReference>
<feature type="transmembrane region" description="Helical" evidence="6">
    <location>
        <begin position="53"/>
        <end position="74"/>
    </location>
</feature>
<dbReference type="Proteomes" id="UP000002526">
    <property type="component" value="Chromosome"/>
</dbReference>
<dbReference type="HOGENOM" id="CLU_000445_107_12_5"/>
<dbReference type="InterPro" id="IPR004089">
    <property type="entry name" value="MCPsignal_dom"/>
</dbReference>
<sequence length="767" mass="81219">MAWRLLTYFSRGSYGSNSLRVPNPANLNSLQCFGDSIVKLFSFSAIRSIQLKIALIAGLCLAVTCIVLIGYGLFSTQSMNQYVTHEVMQLVDRQTKESLMNRASTEANAIKAELEVGFDAARTTAHAFATLADEKTGTPIAARRTQFNALLRHVLELNPAFNGTYSAWEPGALDGDDASFKGRKEAGSDNTGRFLPYWTRNASGAIAVQPLVEYDSSERHPNGLVKGAWYINPNTTGKENILGPLPYIVQGKAVFLATMSVPVMIDGKFRGVAGADYNLDFVQKLAVKINGSLFEGKGKVAILNDTGLIVANSANQDVIGKNASEADARWSESLAIVKAGKGTVQDDPKFANIDIYAPIRFGLTENAWSIVISIPRDVVLASARQLDASLSARATSNTFWQLGVGLVIVLAAIFLISFAARKIARPIQDCANFADGIAKGDFNQQLGIEQADEVGRLATSLRSMQGDIKRSIEQRAQDQAAADRERRRAMNELADSFEASVGGIVETVSAASGALESSAGTLSSTAERAQQLTKVVAAASDQASGNVQSVASATEEMASSVGEISRQVQESARMASDAVGQARATTERVSELSRAAARIGDVVELINTIAGQTNLLALNATIEAARAGEAGRGFAVVASEVKALAEQTAKATGEIGQQISGIQLATNDSVRAIKEISSTIERLSEISSAIAAAVEEQGAATQEIARNVQQAAQGTQQVSSNITDVQHGATETGTASSQVLSAAQMLSNDSGRLKNEVSKFLTNVRAA</sequence>
<dbReference type="Pfam" id="PF00015">
    <property type="entry name" value="MCPsignal"/>
    <property type="match status" value="1"/>
</dbReference>
<feature type="domain" description="T-SNARE coiled-coil homology" evidence="8">
    <location>
        <begin position="663"/>
        <end position="725"/>
    </location>
</feature>
<evidence type="ECO:0000256" key="3">
    <source>
        <dbReference type="ARBA" id="ARBA00023224"/>
    </source>
</evidence>
<name>Q89R40_BRADU</name>
<dbReference type="Gene3D" id="3.30.450.20">
    <property type="entry name" value="PAS domain"/>
    <property type="match status" value="2"/>
</dbReference>
<evidence type="ECO:0000256" key="1">
    <source>
        <dbReference type="ARBA" id="ARBA00004429"/>
    </source>
</evidence>